<dbReference type="RefSeq" id="WP_311947923.1">
    <property type="nucleotide sequence ID" value="NZ_JAVLVU010000001.1"/>
</dbReference>
<dbReference type="Proteomes" id="UP001258315">
    <property type="component" value="Unassembled WGS sequence"/>
</dbReference>
<organism evidence="3 4">
    <name type="scientific">Mucilaginibacter terrae</name>
    <dbReference type="NCBI Taxonomy" id="1955052"/>
    <lineage>
        <taxon>Bacteria</taxon>
        <taxon>Pseudomonadati</taxon>
        <taxon>Bacteroidota</taxon>
        <taxon>Sphingobacteriia</taxon>
        <taxon>Sphingobacteriales</taxon>
        <taxon>Sphingobacteriaceae</taxon>
        <taxon>Mucilaginibacter</taxon>
    </lineage>
</organism>
<dbReference type="InterPro" id="IPR010559">
    <property type="entry name" value="Sig_transdc_His_kin_internal"/>
</dbReference>
<comment type="caution">
    <text evidence="3">The sequence shown here is derived from an EMBL/GenBank/DDBJ whole genome shotgun (WGS) entry which is preliminary data.</text>
</comment>
<gene>
    <name evidence="3" type="ORF">QE417_000997</name>
</gene>
<evidence type="ECO:0000256" key="1">
    <source>
        <dbReference type="SAM" id="Phobius"/>
    </source>
</evidence>
<feature type="transmembrane region" description="Helical" evidence="1">
    <location>
        <begin position="47"/>
        <end position="64"/>
    </location>
</feature>
<reference evidence="4" key="1">
    <citation type="submission" date="2023-07" db="EMBL/GenBank/DDBJ databases">
        <title>Functional and genomic diversity of the sorghum phyllosphere microbiome.</title>
        <authorList>
            <person name="Shade A."/>
        </authorList>
    </citation>
    <scope>NUCLEOTIDE SEQUENCE [LARGE SCALE GENOMIC DNA]</scope>
    <source>
        <strain evidence="4">SORGH_AS_0422</strain>
    </source>
</reference>
<dbReference type="InterPro" id="IPR050640">
    <property type="entry name" value="Bact_2-comp_sensor_kinase"/>
</dbReference>
<evidence type="ECO:0000313" key="3">
    <source>
        <dbReference type="EMBL" id="MDT3401925.1"/>
    </source>
</evidence>
<protein>
    <submittedName>
        <fullName evidence="3">Two-component system LytT family sensor kinase</fullName>
        <ecNumber evidence="3">2.7.13.3</ecNumber>
    </submittedName>
</protein>
<proteinExistence type="predicted"/>
<dbReference type="PANTHER" id="PTHR34220:SF7">
    <property type="entry name" value="SENSOR HISTIDINE KINASE YPDA"/>
    <property type="match status" value="1"/>
</dbReference>
<dbReference type="Pfam" id="PF06580">
    <property type="entry name" value="His_kinase"/>
    <property type="match status" value="1"/>
</dbReference>
<feature type="domain" description="Signal transduction histidine kinase internal region" evidence="2">
    <location>
        <begin position="164"/>
        <end position="242"/>
    </location>
</feature>
<dbReference type="EC" id="2.7.13.3" evidence="3"/>
<feature type="transmembrane region" description="Helical" evidence="1">
    <location>
        <begin position="126"/>
        <end position="144"/>
    </location>
</feature>
<accession>A0ABU3GQ64</accession>
<name>A0ABU3GQ64_9SPHI</name>
<feature type="transmembrane region" description="Helical" evidence="1">
    <location>
        <begin position="76"/>
        <end position="98"/>
    </location>
</feature>
<keyword evidence="3" id="KW-0418">Kinase</keyword>
<dbReference type="Gene3D" id="3.30.565.10">
    <property type="entry name" value="Histidine kinase-like ATPase, C-terminal domain"/>
    <property type="match status" value="1"/>
</dbReference>
<evidence type="ECO:0000313" key="4">
    <source>
        <dbReference type="Proteomes" id="UP001258315"/>
    </source>
</evidence>
<keyword evidence="1" id="KW-1133">Transmembrane helix</keyword>
<keyword evidence="4" id="KW-1185">Reference proteome</keyword>
<dbReference type="PANTHER" id="PTHR34220">
    <property type="entry name" value="SENSOR HISTIDINE KINASE YPDA"/>
    <property type="match status" value="1"/>
</dbReference>
<sequence>MKALNKSNIYILVHILCWLILAVGVLYNHPGRWDAPIPKTFWTRQTILLVILMGVFYLNYYLLIPRFLIQKKVFTYILIIVTVIVAVTYFSSLINSVFKLELFFRKPHFPGERGGHPDRRGHFDTFVPGLNLLMVGLGITISFIQKWQQEVQLRQQLEQEKVTAELTMLKAQINPHFFFNTLNNIYSYTLSDGDVARTAITNLSKMMRYVLYDSSGGQTPLSKEVAFIQEYTALMKLRISNKTTVTLKVPEFVHEAMIAPMIFLPFVENAFKHGISSMHEGFIYIEILQGEGKVELLVKNTVYESKRAAEDESNGIGIQNTTRRLQLLYPGKYTLSAGMLNPAVYEVKLTLVV</sequence>
<dbReference type="EMBL" id="JAVLVU010000001">
    <property type="protein sequence ID" value="MDT3401925.1"/>
    <property type="molecule type" value="Genomic_DNA"/>
</dbReference>
<keyword evidence="3" id="KW-0808">Transferase</keyword>
<dbReference type="GO" id="GO:0004673">
    <property type="term" value="F:protein histidine kinase activity"/>
    <property type="evidence" value="ECO:0007669"/>
    <property type="project" value="UniProtKB-EC"/>
</dbReference>
<dbReference type="InterPro" id="IPR036890">
    <property type="entry name" value="HATPase_C_sf"/>
</dbReference>
<feature type="transmembrane region" description="Helical" evidence="1">
    <location>
        <begin position="9"/>
        <end position="27"/>
    </location>
</feature>
<evidence type="ECO:0000259" key="2">
    <source>
        <dbReference type="Pfam" id="PF06580"/>
    </source>
</evidence>
<keyword evidence="1" id="KW-0472">Membrane</keyword>
<keyword evidence="1" id="KW-0812">Transmembrane</keyword>
<dbReference type="SUPFAM" id="SSF55874">
    <property type="entry name" value="ATPase domain of HSP90 chaperone/DNA topoisomerase II/histidine kinase"/>
    <property type="match status" value="1"/>
</dbReference>